<evidence type="ECO:0000256" key="1">
    <source>
        <dbReference type="ARBA" id="ARBA00004496"/>
    </source>
</evidence>
<feature type="domain" description="PID" evidence="7">
    <location>
        <begin position="356"/>
        <end position="486"/>
    </location>
</feature>
<dbReference type="Gene3D" id="2.30.29.30">
    <property type="entry name" value="Pleckstrin-homology domain (PH domain)/Phosphotyrosine-binding domain (PTB)"/>
    <property type="match status" value="1"/>
</dbReference>
<dbReference type="EMBL" id="UYJE01008364">
    <property type="protein sequence ID" value="VDI63227.1"/>
    <property type="molecule type" value="Genomic_DNA"/>
</dbReference>
<dbReference type="PANTHER" id="PTHR47437">
    <property type="entry name" value="JNK-INTERACTING PROTEIN 1-LIKE PROTEIN"/>
    <property type="match status" value="1"/>
</dbReference>
<evidence type="ECO:0000259" key="8">
    <source>
        <dbReference type="PROSITE" id="PS50002"/>
    </source>
</evidence>
<dbReference type="SUPFAM" id="SSF50729">
    <property type="entry name" value="PH domain-like"/>
    <property type="match status" value="1"/>
</dbReference>
<comment type="subcellular location">
    <subcellularLocation>
        <location evidence="1">Cytoplasm</location>
    </subcellularLocation>
</comment>
<evidence type="ECO:0000256" key="4">
    <source>
        <dbReference type="ARBA" id="ARBA00022490"/>
    </source>
</evidence>
<sequence>MHLFFRLVHDISPDNGYEDDGGSDYSAKEQYILSCLSQTKQKTVDRCRPKNHIERTEDKLGYQHKEDILVSQQKALEKLNNVINSQYLECQENKSDARTGSLTSEDLDKSIDKTIHKSLPNNRRCQSSNGFKIPKRPRKLPEIPRQANAELPVEEAKSTVTNEKCLADELQEALLKTDSAEEDDVFLPSEPTVTKQSSANDKIYPKFSRKYLEELKCSHFTNSVSKNTKPFLNSNNIYLEEDSSVEKKHLSIASSSGRDGRDSDGSRRRSSSSYPGVNYLDMEVTHRGMHRFIPRHKDEVEIEIGDPLHVTKTSDDLWCEGVNLRSGQQGIFPSMYATDLQFLEEETEDEDGSWRFQLRFLGSVEVNSHKGDEVLCQAINKVALSRRSQKCSVPPPLCTVEISQYGIRMLDKSKTGHEDTDFTHFFALKNITYCGCHPRKDKYFAFITKHPKLYRFACHVFLGEKSTRQVNDALGQAFKRFYQEYMAFTHPTEDIYME</sequence>
<dbReference type="Pfam" id="PF00018">
    <property type="entry name" value="SH3_1"/>
    <property type="match status" value="1"/>
</dbReference>
<dbReference type="Pfam" id="PF00640">
    <property type="entry name" value="PID"/>
    <property type="match status" value="1"/>
</dbReference>
<evidence type="ECO:0000256" key="2">
    <source>
        <dbReference type="ARBA" id="ARBA00009866"/>
    </source>
</evidence>
<keyword evidence="9" id="KW-0418">Kinase</keyword>
<dbReference type="PROSITE" id="PS01179">
    <property type="entry name" value="PID"/>
    <property type="match status" value="1"/>
</dbReference>
<dbReference type="GO" id="GO:0008432">
    <property type="term" value="F:JUN kinase binding"/>
    <property type="evidence" value="ECO:0007669"/>
    <property type="project" value="TreeGrafter"/>
</dbReference>
<dbReference type="InterPro" id="IPR036028">
    <property type="entry name" value="SH3-like_dom_sf"/>
</dbReference>
<feature type="compositionally biased region" description="Basic and acidic residues" evidence="6">
    <location>
        <begin position="258"/>
        <end position="267"/>
    </location>
</feature>
<dbReference type="SMART" id="SM00462">
    <property type="entry name" value="PTB"/>
    <property type="match status" value="1"/>
</dbReference>
<name>A0A8B6GFQ7_MYTGA</name>
<evidence type="ECO:0000313" key="10">
    <source>
        <dbReference type="Proteomes" id="UP000596742"/>
    </source>
</evidence>
<dbReference type="GO" id="GO:0007254">
    <property type="term" value="P:JNK cascade"/>
    <property type="evidence" value="ECO:0007669"/>
    <property type="project" value="TreeGrafter"/>
</dbReference>
<dbReference type="InterPro" id="IPR011993">
    <property type="entry name" value="PH-like_dom_sf"/>
</dbReference>
<feature type="region of interest" description="Disordered" evidence="6">
    <location>
        <begin position="249"/>
        <end position="277"/>
    </location>
</feature>
<keyword evidence="10" id="KW-1185">Reference proteome</keyword>
<keyword evidence="3 5" id="KW-0728">SH3 domain</keyword>
<organism evidence="9 10">
    <name type="scientific">Mytilus galloprovincialis</name>
    <name type="common">Mediterranean mussel</name>
    <dbReference type="NCBI Taxonomy" id="29158"/>
    <lineage>
        <taxon>Eukaryota</taxon>
        <taxon>Metazoa</taxon>
        <taxon>Spiralia</taxon>
        <taxon>Lophotrochozoa</taxon>
        <taxon>Mollusca</taxon>
        <taxon>Bivalvia</taxon>
        <taxon>Autobranchia</taxon>
        <taxon>Pteriomorphia</taxon>
        <taxon>Mytilida</taxon>
        <taxon>Mytiloidea</taxon>
        <taxon>Mytilidae</taxon>
        <taxon>Mytilinae</taxon>
        <taxon>Mytilus</taxon>
    </lineage>
</organism>
<dbReference type="CDD" id="cd11801">
    <property type="entry name" value="SH3_JIP1_like"/>
    <property type="match status" value="1"/>
</dbReference>
<dbReference type="FunFam" id="2.30.30.40:FF:000032">
    <property type="entry name" value="Putative C-Jun-amino-terminal kinase-interacting protein 2"/>
    <property type="match status" value="1"/>
</dbReference>
<evidence type="ECO:0000256" key="5">
    <source>
        <dbReference type="PROSITE-ProRule" id="PRU00192"/>
    </source>
</evidence>
<evidence type="ECO:0000313" key="9">
    <source>
        <dbReference type="EMBL" id="VDI63227.1"/>
    </source>
</evidence>
<gene>
    <name evidence="9" type="ORF">MGAL_10B021796</name>
</gene>
<dbReference type="GO" id="GO:0016301">
    <property type="term" value="F:kinase activity"/>
    <property type="evidence" value="ECO:0007669"/>
    <property type="project" value="UniProtKB-KW"/>
</dbReference>
<comment type="caution">
    <text evidence="9">The sequence shown here is derived from an EMBL/GenBank/DDBJ whole genome shotgun (WGS) entry which is preliminary data.</text>
</comment>
<evidence type="ECO:0000256" key="3">
    <source>
        <dbReference type="ARBA" id="ARBA00022443"/>
    </source>
</evidence>
<evidence type="ECO:0000259" key="7">
    <source>
        <dbReference type="PROSITE" id="PS01179"/>
    </source>
</evidence>
<feature type="domain" description="SH3" evidence="8">
    <location>
        <begin position="281"/>
        <end position="342"/>
    </location>
</feature>
<dbReference type="InterPro" id="IPR047178">
    <property type="entry name" value="JIP1_scaffold"/>
</dbReference>
<dbReference type="GO" id="GO:0046328">
    <property type="term" value="P:regulation of JNK cascade"/>
    <property type="evidence" value="ECO:0007669"/>
    <property type="project" value="InterPro"/>
</dbReference>
<dbReference type="SMART" id="SM00326">
    <property type="entry name" value="SH3"/>
    <property type="match status" value="1"/>
</dbReference>
<dbReference type="InterPro" id="IPR001452">
    <property type="entry name" value="SH3_domain"/>
</dbReference>
<dbReference type="GO" id="GO:0005737">
    <property type="term" value="C:cytoplasm"/>
    <property type="evidence" value="ECO:0007669"/>
    <property type="project" value="UniProtKB-SubCell"/>
</dbReference>
<dbReference type="AlphaFoldDB" id="A0A8B6GFQ7"/>
<dbReference type="GO" id="GO:0005078">
    <property type="term" value="F:MAP-kinase scaffold activity"/>
    <property type="evidence" value="ECO:0007669"/>
    <property type="project" value="TreeGrafter"/>
</dbReference>
<protein>
    <submittedName>
        <fullName evidence="9">Mitogen-activated protein kinase 8 interacting protein 1</fullName>
    </submittedName>
</protein>
<dbReference type="PROSITE" id="PS50002">
    <property type="entry name" value="SH3"/>
    <property type="match status" value="1"/>
</dbReference>
<accession>A0A8B6GFQ7</accession>
<evidence type="ECO:0000256" key="6">
    <source>
        <dbReference type="SAM" id="MobiDB-lite"/>
    </source>
</evidence>
<dbReference type="CDD" id="cd01212">
    <property type="entry name" value="PTB_JIP"/>
    <property type="match status" value="1"/>
</dbReference>
<dbReference type="Gene3D" id="2.30.30.40">
    <property type="entry name" value="SH3 Domains"/>
    <property type="match status" value="1"/>
</dbReference>
<keyword evidence="4" id="KW-0963">Cytoplasm</keyword>
<reference evidence="9" key="1">
    <citation type="submission" date="2018-11" db="EMBL/GenBank/DDBJ databases">
        <authorList>
            <person name="Alioto T."/>
            <person name="Alioto T."/>
        </authorList>
    </citation>
    <scope>NUCLEOTIDE SEQUENCE</scope>
</reference>
<keyword evidence="9" id="KW-0808">Transferase</keyword>
<dbReference type="OrthoDB" id="5965083at2759"/>
<dbReference type="InterPro" id="IPR006020">
    <property type="entry name" value="PTB/PI_dom"/>
</dbReference>
<dbReference type="SUPFAM" id="SSF50044">
    <property type="entry name" value="SH3-domain"/>
    <property type="match status" value="1"/>
</dbReference>
<comment type="similarity">
    <text evidence="2">Belongs to the JIP scaffold family.</text>
</comment>
<dbReference type="Proteomes" id="UP000596742">
    <property type="component" value="Unassembled WGS sequence"/>
</dbReference>
<dbReference type="PANTHER" id="PTHR47437:SF4">
    <property type="entry name" value="JNK-INTERACTING PROTEIN 1-LIKE PROTEIN"/>
    <property type="match status" value="1"/>
</dbReference>
<proteinExistence type="inferred from homology"/>